<dbReference type="Proteomes" id="UP000789405">
    <property type="component" value="Unassembled WGS sequence"/>
</dbReference>
<dbReference type="AlphaFoldDB" id="A0A9N9KC04"/>
<name>A0A9N9KC04_9GLOM</name>
<feature type="non-terminal residue" evidence="1">
    <location>
        <position position="1"/>
    </location>
</feature>
<gene>
    <name evidence="1" type="ORF">DERYTH_LOCUS26441</name>
</gene>
<proteinExistence type="predicted"/>
<evidence type="ECO:0000313" key="1">
    <source>
        <dbReference type="EMBL" id="CAG8817443.1"/>
    </source>
</evidence>
<comment type="caution">
    <text evidence="1">The sequence shown here is derived from an EMBL/GenBank/DDBJ whole genome shotgun (WGS) entry which is preliminary data.</text>
</comment>
<dbReference type="EMBL" id="CAJVPY010055251">
    <property type="protein sequence ID" value="CAG8817443.1"/>
    <property type="molecule type" value="Genomic_DNA"/>
</dbReference>
<accession>A0A9N9KC04</accession>
<protein>
    <submittedName>
        <fullName evidence="1">1599_t:CDS:1</fullName>
    </submittedName>
</protein>
<sequence length="127" mass="14827">MDSFNGFTDLNFVNNGMLQLYADNENLNKMINATKAWFTVIAWLDPNKKNAGNNSEAPLEVNDSLEILRHTPFAKRLLEWYLVATNIKKAAVCRHFSETFNMKLKQWREAWKLQENTTSNSEILENW</sequence>
<keyword evidence="2" id="KW-1185">Reference proteome</keyword>
<organism evidence="1 2">
    <name type="scientific">Dentiscutata erythropus</name>
    <dbReference type="NCBI Taxonomy" id="1348616"/>
    <lineage>
        <taxon>Eukaryota</taxon>
        <taxon>Fungi</taxon>
        <taxon>Fungi incertae sedis</taxon>
        <taxon>Mucoromycota</taxon>
        <taxon>Glomeromycotina</taxon>
        <taxon>Glomeromycetes</taxon>
        <taxon>Diversisporales</taxon>
        <taxon>Gigasporaceae</taxon>
        <taxon>Dentiscutata</taxon>
    </lineage>
</organism>
<reference evidence="1" key="1">
    <citation type="submission" date="2021-06" db="EMBL/GenBank/DDBJ databases">
        <authorList>
            <person name="Kallberg Y."/>
            <person name="Tangrot J."/>
            <person name="Rosling A."/>
        </authorList>
    </citation>
    <scope>NUCLEOTIDE SEQUENCE</scope>
    <source>
        <strain evidence="1">MA453B</strain>
    </source>
</reference>
<dbReference type="OrthoDB" id="10429205at2759"/>
<evidence type="ECO:0000313" key="2">
    <source>
        <dbReference type="Proteomes" id="UP000789405"/>
    </source>
</evidence>